<dbReference type="InterPro" id="IPR017853">
    <property type="entry name" value="GH"/>
</dbReference>
<dbReference type="Proteomes" id="UP000534294">
    <property type="component" value="Unassembled WGS sequence"/>
</dbReference>
<dbReference type="RefSeq" id="WP_221305334.1">
    <property type="nucleotide sequence ID" value="NZ_JACHIF010000001.1"/>
</dbReference>
<evidence type="ECO:0000256" key="4">
    <source>
        <dbReference type="ARBA" id="ARBA00020295"/>
    </source>
</evidence>
<keyword evidence="5 10" id="KW-0328">Glycosyltransferase</keyword>
<comment type="catalytic activity">
    <reaction evidence="1">
        <text>Transfers a segment of a (1-&gt;4)-alpha-D-glucan to a new position in an acceptor, which may be glucose or a (1-&gt;4)-alpha-D-glucan.</text>
        <dbReference type="EC" id="2.4.1.25"/>
    </reaction>
</comment>
<proteinExistence type="inferred from homology"/>
<name>A0A7W7YIJ7_9BACT</name>
<dbReference type="EC" id="2.4.1.25" evidence="3"/>
<evidence type="ECO:0000256" key="6">
    <source>
        <dbReference type="ARBA" id="ARBA00022679"/>
    </source>
</evidence>
<dbReference type="PANTHER" id="PTHR32438">
    <property type="entry name" value="4-ALPHA-GLUCANOTRANSFERASE DPE1, CHLOROPLASTIC/AMYLOPLASTIC"/>
    <property type="match status" value="1"/>
</dbReference>
<dbReference type="PANTHER" id="PTHR32438:SF5">
    <property type="entry name" value="4-ALPHA-GLUCANOTRANSFERASE DPE1, CHLOROPLASTIC_AMYLOPLASTIC"/>
    <property type="match status" value="1"/>
</dbReference>
<dbReference type="GO" id="GO:0005975">
    <property type="term" value="P:carbohydrate metabolic process"/>
    <property type="evidence" value="ECO:0007669"/>
    <property type="project" value="InterPro"/>
</dbReference>
<evidence type="ECO:0000256" key="1">
    <source>
        <dbReference type="ARBA" id="ARBA00000439"/>
    </source>
</evidence>
<evidence type="ECO:0000256" key="7">
    <source>
        <dbReference type="ARBA" id="ARBA00023277"/>
    </source>
</evidence>
<gene>
    <name evidence="10" type="ORF">HNQ64_001057</name>
</gene>
<keyword evidence="6 10" id="KW-0808">Transferase</keyword>
<dbReference type="GO" id="GO:0004134">
    <property type="term" value="F:4-alpha-glucanotransferase activity"/>
    <property type="evidence" value="ECO:0007669"/>
    <property type="project" value="UniProtKB-EC"/>
</dbReference>
<sequence>MPTFLPTKKTAALLTPVFAMRRANDMGIGDTRAVLESIDFCASHQFGILQLLPIHETVGDHSPYNPISSRALSPALLTLEPDWVPGLTQETLDSLAPASWLDQLREGPVKHLSVHPLKLQILQEAADHFETQSDHPPELLQSYAEFQLQSSTWLPGYTLFRTLVQEYGGNAHWEQWRPEHHTVAGAENWLATHPERERLEAWRRGFTFIQWVAWRQWLEIRRYADKRGVLLMGEMSFGVSRNSADVWLHPTLFDRDWSMGTRPVSYFDTNKDSERWGQNWGLPPYRWENHRSEDFAWLRGRLQSEAQFFHLCRLDHLRGYFRGYMFPWQGGAQHAEFATLTEEEVKLKTHGLLPRFVPGPDEQENTAQMNDLQGREIISVMQAAAGNMGLIAELMGLMPPYMRQALDDLQVPNLTFPLLEKDADGKLLHQDTFRPLSLVAYGNHDHAPIAAVYSRLHEQNGENAGPSDDLKNLLQFAHWDEPAPESLNSPLLSALQKSLFETPCLIAALMCMDVIGTPQRFNLPGSYGSLTWCERLQMPWAELEKHPVYGPRIQEVERWIQETGRAPVA</sequence>
<organism evidence="10 11">
    <name type="scientific">Prosthecobacter dejongeii</name>
    <dbReference type="NCBI Taxonomy" id="48465"/>
    <lineage>
        <taxon>Bacteria</taxon>
        <taxon>Pseudomonadati</taxon>
        <taxon>Verrucomicrobiota</taxon>
        <taxon>Verrucomicrobiia</taxon>
        <taxon>Verrucomicrobiales</taxon>
        <taxon>Verrucomicrobiaceae</taxon>
        <taxon>Prosthecobacter</taxon>
    </lineage>
</organism>
<comment type="similarity">
    <text evidence="2">Belongs to the disproportionating enzyme family.</text>
</comment>
<keyword evidence="11" id="KW-1185">Reference proteome</keyword>
<reference evidence="10 11" key="1">
    <citation type="submission" date="2020-08" db="EMBL/GenBank/DDBJ databases">
        <title>Genomic Encyclopedia of Type Strains, Phase IV (KMG-IV): sequencing the most valuable type-strain genomes for metagenomic binning, comparative biology and taxonomic classification.</title>
        <authorList>
            <person name="Goeker M."/>
        </authorList>
    </citation>
    <scope>NUCLEOTIDE SEQUENCE [LARGE SCALE GENOMIC DNA]</scope>
    <source>
        <strain evidence="10 11">DSM 12251</strain>
    </source>
</reference>
<evidence type="ECO:0000313" key="11">
    <source>
        <dbReference type="Proteomes" id="UP000534294"/>
    </source>
</evidence>
<dbReference type="EMBL" id="JACHIF010000001">
    <property type="protein sequence ID" value="MBB5036823.1"/>
    <property type="molecule type" value="Genomic_DNA"/>
</dbReference>
<accession>A0A7W7YIJ7</accession>
<keyword evidence="7" id="KW-0119">Carbohydrate metabolism</keyword>
<evidence type="ECO:0000256" key="8">
    <source>
        <dbReference type="ARBA" id="ARBA00031423"/>
    </source>
</evidence>
<dbReference type="SUPFAM" id="SSF51445">
    <property type="entry name" value="(Trans)glycosidases"/>
    <property type="match status" value="1"/>
</dbReference>
<evidence type="ECO:0000256" key="5">
    <source>
        <dbReference type="ARBA" id="ARBA00022676"/>
    </source>
</evidence>
<evidence type="ECO:0000256" key="9">
    <source>
        <dbReference type="ARBA" id="ARBA00031501"/>
    </source>
</evidence>
<protein>
    <recommendedName>
        <fullName evidence="4">4-alpha-glucanotransferase</fullName>
        <ecNumber evidence="3">2.4.1.25</ecNumber>
    </recommendedName>
    <alternativeName>
        <fullName evidence="8">Amylomaltase</fullName>
    </alternativeName>
    <alternativeName>
        <fullName evidence="9">Disproportionating enzyme</fullName>
    </alternativeName>
</protein>
<dbReference type="Pfam" id="PF02446">
    <property type="entry name" value="Glyco_hydro_77"/>
    <property type="match status" value="1"/>
</dbReference>
<dbReference type="AlphaFoldDB" id="A0A7W7YIJ7"/>
<evidence type="ECO:0000313" key="10">
    <source>
        <dbReference type="EMBL" id="MBB5036823.1"/>
    </source>
</evidence>
<comment type="caution">
    <text evidence="10">The sequence shown here is derived from an EMBL/GenBank/DDBJ whole genome shotgun (WGS) entry which is preliminary data.</text>
</comment>
<evidence type="ECO:0000256" key="2">
    <source>
        <dbReference type="ARBA" id="ARBA00005684"/>
    </source>
</evidence>
<evidence type="ECO:0000256" key="3">
    <source>
        <dbReference type="ARBA" id="ARBA00012560"/>
    </source>
</evidence>
<dbReference type="Gene3D" id="3.20.20.80">
    <property type="entry name" value="Glycosidases"/>
    <property type="match status" value="1"/>
</dbReference>
<dbReference type="InterPro" id="IPR003385">
    <property type="entry name" value="Glyco_hydro_77"/>
</dbReference>